<name>A0A0A9F7Z0_ARUDO</name>
<dbReference type="EMBL" id="GBRH01191640">
    <property type="protein sequence ID" value="JAE06256.1"/>
    <property type="molecule type" value="Transcribed_RNA"/>
</dbReference>
<protein>
    <submittedName>
        <fullName evidence="1">Uncharacterized protein</fullName>
    </submittedName>
</protein>
<evidence type="ECO:0000313" key="1">
    <source>
        <dbReference type="EMBL" id="JAE06256.1"/>
    </source>
</evidence>
<organism evidence="1">
    <name type="scientific">Arundo donax</name>
    <name type="common">Giant reed</name>
    <name type="synonym">Donax arundinaceus</name>
    <dbReference type="NCBI Taxonomy" id="35708"/>
    <lineage>
        <taxon>Eukaryota</taxon>
        <taxon>Viridiplantae</taxon>
        <taxon>Streptophyta</taxon>
        <taxon>Embryophyta</taxon>
        <taxon>Tracheophyta</taxon>
        <taxon>Spermatophyta</taxon>
        <taxon>Magnoliopsida</taxon>
        <taxon>Liliopsida</taxon>
        <taxon>Poales</taxon>
        <taxon>Poaceae</taxon>
        <taxon>PACMAD clade</taxon>
        <taxon>Arundinoideae</taxon>
        <taxon>Arundineae</taxon>
        <taxon>Arundo</taxon>
    </lineage>
</organism>
<accession>A0A0A9F7Z0</accession>
<reference evidence="1" key="1">
    <citation type="submission" date="2014-09" db="EMBL/GenBank/DDBJ databases">
        <authorList>
            <person name="Magalhaes I.L.F."/>
            <person name="Oliveira U."/>
            <person name="Santos F.R."/>
            <person name="Vidigal T.H.D.A."/>
            <person name="Brescovit A.D."/>
            <person name="Santos A.J."/>
        </authorList>
    </citation>
    <scope>NUCLEOTIDE SEQUENCE</scope>
    <source>
        <tissue evidence="1">Shoot tissue taken approximately 20 cm above the soil surface</tissue>
    </source>
</reference>
<proteinExistence type="predicted"/>
<reference evidence="1" key="2">
    <citation type="journal article" date="2015" name="Data Brief">
        <title>Shoot transcriptome of the giant reed, Arundo donax.</title>
        <authorList>
            <person name="Barrero R.A."/>
            <person name="Guerrero F.D."/>
            <person name="Moolhuijzen P."/>
            <person name="Goolsby J.A."/>
            <person name="Tidwell J."/>
            <person name="Bellgard S.E."/>
            <person name="Bellgard M.I."/>
        </authorList>
    </citation>
    <scope>NUCLEOTIDE SEQUENCE</scope>
    <source>
        <tissue evidence="1">Shoot tissue taken approximately 20 cm above the soil surface</tissue>
    </source>
</reference>
<sequence>MPLSCSSPRASFSFSGSMASFWI</sequence>
<dbReference type="AlphaFoldDB" id="A0A0A9F7Z0"/>